<dbReference type="Proteomes" id="UP000002357">
    <property type="component" value="Chromosome"/>
</dbReference>
<reference evidence="2 3" key="1">
    <citation type="journal article" date="2010" name="Genome Biol. Evol.">
        <title>The sequence of a 1.8-mb bacterial linear plasmid reveals a rich evolutionary reservoir of secondary metabolic pathways.</title>
        <authorList>
            <person name="Medema M.H."/>
            <person name="Trefzer A."/>
            <person name="Kovalchuk A."/>
            <person name="van den Berg M."/>
            <person name="Mueller U."/>
            <person name="Heijne W."/>
            <person name="Wu L."/>
            <person name="Alam M.T."/>
            <person name="Ronning C.M."/>
            <person name="Nierman W.C."/>
            <person name="Bovenberg R.A.L."/>
            <person name="Breitling R."/>
            <person name="Takano E."/>
        </authorList>
    </citation>
    <scope>NUCLEOTIDE SEQUENCE [LARGE SCALE GENOMIC DNA]</scope>
    <source>
        <strain evidence="3">ATCC 27064 / DSM 738 / JCM 4710 / NBRC 13307 / NCIMB 12785 / NRRL 3585 / VKM Ac-602</strain>
    </source>
</reference>
<dbReference type="STRING" id="1901.BB341_26565"/>
<feature type="compositionally biased region" description="Basic residues" evidence="1">
    <location>
        <begin position="1"/>
        <end position="12"/>
    </location>
</feature>
<dbReference type="eggNOG" id="ENOG502ZHSC">
    <property type="taxonomic scope" value="Bacteria"/>
</dbReference>
<organism evidence="2 3">
    <name type="scientific">Streptomyces clavuligerus</name>
    <dbReference type="NCBI Taxonomy" id="1901"/>
    <lineage>
        <taxon>Bacteria</taxon>
        <taxon>Bacillati</taxon>
        <taxon>Actinomycetota</taxon>
        <taxon>Actinomycetes</taxon>
        <taxon>Kitasatosporales</taxon>
        <taxon>Streptomycetaceae</taxon>
        <taxon>Streptomyces</taxon>
    </lineage>
</organism>
<sequence length="171" mass="18390">MGRTARRRRAPRPARGEPGRGGTLRVPPPGPRRPRRTESEVRTVNSSQQPASPVVVTIAGCAREDADAVFHVLSRTYRSDRADDDAPAYASEGRTTVWTATFDVTGDCPTSGPVRLTAPVEAEIQGGYWAVDRLREALAAAFVVHDEGMAAGDQEKDVQLRLESGRSAPVG</sequence>
<dbReference type="EMBL" id="CM000913">
    <property type="protein sequence ID" value="EFG05316.1"/>
    <property type="molecule type" value="Genomic_DNA"/>
</dbReference>
<protein>
    <submittedName>
        <fullName evidence="2">Uncharacterized protein</fullName>
    </submittedName>
</protein>
<evidence type="ECO:0000256" key="1">
    <source>
        <dbReference type="SAM" id="MobiDB-lite"/>
    </source>
</evidence>
<gene>
    <name evidence="2" type="ORF">SCLAV_0240</name>
</gene>
<feature type="compositionally biased region" description="Polar residues" evidence="1">
    <location>
        <begin position="42"/>
        <end position="51"/>
    </location>
</feature>
<accession>E2Q769</accession>
<feature type="region of interest" description="Disordered" evidence="1">
    <location>
        <begin position="1"/>
        <end position="51"/>
    </location>
</feature>
<dbReference type="AlphaFoldDB" id="E2Q769"/>
<evidence type="ECO:0000313" key="2">
    <source>
        <dbReference type="EMBL" id="EFG05316.1"/>
    </source>
</evidence>
<name>E2Q769_STRCL</name>
<evidence type="ECO:0000313" key="3">
    <source>
        <dbReference type="Proteomes" id="UP000002357"/>
    </source>
</evidence>
<keyword evidence="3" id="KW-1185">Reference proteome</keyword>
<proteinExistence type="predicted"/>